<sequence>MHTPVSRHTKVPISILGGTINAHFYGFKGFDKNNEHFAVGVNTDTADIPLVRVHSECITGDVFGSQRCDCGPQLQEALETLNAQGGYLIYLRQEGRGIGLYSKFETYLLQDTGLDTYEANLHLNHPADSRTFTPAVDMLKALKVTQCRLLTNNPEKVQQLRDGGIDVVSAVPTGVFLTQHNRGYLQSKVTKSSHSIKL</sequence>
<dbReference type="InterPro" id="IPR032677">
    <property type="entry name" value="GTP_cyclohydro_II"/>
</dbReference>
<comment type="caution">
    <text evidence="12">The sequence shown here is derived from an EMBL/GenBank/DDBJ whole genome shotgun (WGS) entry which is preliminary data.</text>
</comment>
<dbReference type="GO" id="GO:0005525">
    <property type="term" value="F:GTP binding"/>
    <property type="evidence" value="ECO:0007669"/>
    <property type="project" value="UniProtKB-KW"/>
</dbReference>
<dbReference type="PANTHER" id="PTHR21327:SF18">
    <property type="entry name" value="3,4-DIHYDROXY-2-BUTANONE 4-PHOSPHATE SYNTHASE"/>
    <property type="match status" value="1"/>
</dbReference>
<dbReference type="EC" id="3.5.4.25" evidence="3"/>
<keyword evidence="5" id="KW-0479">Metal-binding</keyword>
<accession>A0A0J6J081</accession>
<dbReference type="Gene3D" id="3.40.50.10990">
    <property type="entry name" value="GTP cyclohydrolase II"/>
    <property type="match status" value="1"/>
</dbReference>
<dbReference type="RefSeq" id="WP_048364873.1">
    <property type="nucleotide sequence ID" value="NZ_JAAEBV010000003.1"/>
</dbReference>
<dbReference type="EMBL" id="JYLF01000005">
    <property type="protein sequence ID" value="KMN13147.1"/>
    <property type="molecule type" value="Genomic_DNA"/>
</dbReference>
<evidence type="ECO:0000256" key="1">
    <source>
        <dbReference type="ARBA" id="ARBA00001947"/>
    </source>
</evidence>
<evidence type="ECO:0000256" key="5">
    <source>
        <dbReference type="ARBA" id="ARBA00022723"/>
    </source>
</evidence>
<dbReference type="GO" id="GO:0003935">
    <property type="term" value="F:GTP cyclohydrolase II activity"/>
    <property type="evidence" value="ECO:0007669"/>
    <property type="project" value="UniProtKB-EC"/>
</dbReference>
<dbReference type="AlphaFoldDB" id="A0A0J6IM01"/>
<evidence type="ECO:0000313" key="12">
    <source>
        <dbReference type="EMBL" id="KMN13147.1"/>
    </source>
</evidence>
<evidence type="ECO:0000256" key="3">
    <source>
        <dbReference type="ARBA" id="ARBA00012762"/>
    </source>
</evidence>
<keyword evidence="4" id="KW-0686">Riboflavin biosynthesis</keyword>
<dbReference type="Proteomes" id="UP000036325">
    <property type="component" value="Unassembled WGS sequence"/>
</dbReference>
<dbReference type="SUPFAM" id="SSF142695">
    <property type="entry name" value="RibA-like"/>
    <property type="match status" value="1"/>
</dbReference>
<evidence type="ECO:0000313" key="13">
    <source>
        <dbReference type="Proteomes" id="UP000036325"/>
    </source>
</evidence>
<dbReference type="GO" id="GO:0009231">
    <property type="term" value="P:riboflavin biosynthetic process"/>
    <property type="evidence" value="ECO:0007669"/>
    <property type="project" value="UniProtKB-UniPathway"/>
</dbReference>
<evidence type="ECO:0000256" key="4">
    <source>
        <dbReference type="ARBA" id="ARBA00022619"/>
    </source>
</evidence>
<dbReference type="UniPathway" id="UPA00275"/>
<protein>
    <recommendedName>
        <fullName evidence="3">GTP cyclohydrolase II</fullName>
        <ecNumber evidence="3">3.5.4.25</ecNumber>
    </recommendedName>
</protein>
<dbReference type="NCBIfam" id="NF001591">
    <property type="entry name" value="PRK00393.1"/>
    <property type="match status" value="1"/>
</dbReference>
<evidence type="ECO:0000256" key="10">
    <source>
        <dbReference type="ARBA" id="ARBA00049295"/>
    </source>
</evidence>
<evidence type="ECO:0000259" key="11">
    <source>
        <dbReference type="Pfam" id="PF00925"/>
    </source>
</evidence>
<evidence type="ECO:0000256" key="8">
    <source>
        <dbReference type="ARBA" id="ARBA00022833"/>
    </source>
</evidence>
<dbReference type="InterPro" id="IPR036144">
    <property type="entry name" value="RibA-like_sf"/>
</dbReference>
<keyword evidence="9" id="KW-0342">GTP-binding</keyword>
<organism evidence="12 13">
    <name type="scientific">Pseudomonas weihenstephanensis</name>
    <dbReference type="NCBI Taxonomy" id="1608994"/>
    <lineage>
        <taxon>Bacteria</taxon>
        <taxon>Pseudomonadati</taxon>
        <taxon>Pseudomonadota</taxon>
        <taxon>Gammaproteobacteria</taxon>
        <taxon>Pseudomonadales</taxon>
        <taxon>Pseudomonadaceae</taxon>
        <taxon>Pseudomonas</taxon>
    </lineage>
</organism>
<accession>A0A0J6IM01</accession>
<evidence type="ECO:0000256" key="2">
    <source>
        <dbReference type="ARBA" id="ARBA00004853"/>
    </source>
</evidence>
<evidence type="ECO:0000256" key="9">
    <source>
        <dbReference type="ARBA" id="ARBA00023134"/>
    </source>
</evidence>
<feature type="domain" description="GTP cyclohydrolase II" evidence="11">
    <location>
        <begin position="22"/>
        <end position="172"/>
    </location>
</feature>
<dbReference type="Pfam" id="PF00925">
    <property type="entry name" value="GTP_cyclohydro2"/>
    <property type="match status" value="1"/>
</dbReference>
<gene>
    <name evidence="12" type="ORF">TU86_13765</name>
</gene>
<evidence type="ECO:0000256" key="6">
    <source>
        <dbReference type="ARBA" id="ARBA00022741"/>
    </source>
</evidence>
<dbReference type="GO" id="GO:0005829">
    <property type="term" value="C:cytosol"/>
    <property type="evidence" value="ECO:0007669"/>
    <property type="project" value="TreeGrafter"/>
</dbReference>
<dbReference type="InterPro" id="IPR000926">
    <property type="entry name" value="RibA"/>
</dbReference>
<comment type="catalytic activity">
    <reaction evidence="10">
        <text>GTP + 4 H2O = 2,5-diamino-6-hydroxy-4-(5-phosphoribosylamino)-pyrimidine + formate + 2 phosphate + 3 H(+)</text>
        <dbReference type="Rhea" id="RHEA:23704"/>
        <dbReference type="ChEBI" id="CHEBI:15377"/>
        <dbReference type="ChEBI" id="CHEBI:15378"/>
        <dbReference type="ChEBI" id="CHEBI:15740"/>
        <dbReference type="ChEBI" id="CHEBI:37565"/>
        <dbReference type="ChEBI" id="CHEBI:43474"/>
        <dbReference type="ChEBI" id="CHEBI:58614"/>
        <dbReference type="EC" id="3.5.4.25"/>
    </reaction>
</comment>
<keyword evidence="7 12" id="KW-0378">Hydrolase</keyword>
<reference evidence="12 13" key="1">
    <citation type="submission" date="2015-02" db="EMBL/GenBank/DDBJ databases">
        <title>Pseudomonas helleri sp. nov. and Pseudomonas weihenstephanensis sp. nov., isolated from raw cows milk.</title>
        <authorList>
            <person name="von Neubeck M."/>
            <person name="Huptas C."/>
            <person name="Wenning M."/>
            <person name="Scherer S."/>
        </authorList>
    </citation>
    <scope>NUCLEOTIDE SEQUENCE [LARGE SCALE GENOMIC DNA]</scope>
    <source>
        <strain evidence="12 13">DSM 29166</strain>
    </source>
</reference>
<dbReference type="GO" id="GO:0046872">
    <property type="term" value="F:metal ion binding"/>
    <property type="evidence" value="ECO:0007669"/>
    <property type="project" value="UniProtKB-KW"/>
</dbReference>
<dbReference type="CDD" id="cd00641">
    <property type="entry name" value="GTP_cyclohydro2"/>
    <property type="match status" value="1"/>
</dbReference>
<dbReference type="STRING" id="1608994.TU86_13765"/>
<dbReference type="OrthoDB" id="9793111at2"/>
<comment type="pathway">
    <text evidence="2">Cofactor biosynthesis; riboflavin biosynthesis; 5-amino-6-(D-ribitylamino)uracil from GTP: step 1/4.</text>
</comment>
<comment type="cofactor">
    <cofactor evidence="1">
        <name>Zn(2+)</name>
        <dbReference type="ChEBI" id="CHEBI:29105"/>
    </cofactor>
</comment>
<keyword evidence="6" id="KW-0547">Nucleotide-binding</keyword>
<dbReference type="PANTHER" id="PTHR21327">
    <property type="entry name" value="GTP CYCLOHYDROLASE II-RELATED"/>
    <property type="match status" value="1"/>
</dbReference>
<keyword evidence="8" id="KW-0862">Zinc</keyword>
<proteinExistence type="predicted"/>
<dbReference type="PATRIC" id="fig|1608994.3.peg.3408"/>
<name>A0A0J6IM01_9PSED</name>
<evidence type="ECO:0000256" key="7">
    <source>
        <dbReference type="ARBA" id="ARBA00022801"/>
    </source>
</evidence>